<dbReference type="GO" id="GO:0003677">
    <property type="term" value="F:DNA binding"/>
    <property type="evidence" value="ECO:0007669"/>
    <property type="project" value="TreeGrafter"/>
</dbReference>
<comment type="caution">
    <text evidence="3">The sequence shown here is derived from an EMBL/GenBank/DDBJ whole genome shotgun (WGS) entry which is preliminary data.</text>
</comment>
<keyword evidence="2" id="KW-0378">Hydrolase</keyword>
<keyword evidence="1" id="KW-0540">Nuclease</keyword>
<dbReference type="AlphaFoldDB" id="A0A9N9K1E6"/>
<dbReference type="Proteomes" id="UP000789396">
    <property type="component" value="Unassembled WGS sequence"/>
</dbReference>
<name>A0A9N9K1E6_9GLOM</name>
<dbReference type="PANTHER" id="PTHR11371:SF31">
    <property type="entry name" value="EXTRACELLULAR NUCLEASE"/>
    <property type="match status" value="1"/>
</dbReference>
<keyword evidence="4" id="KW-1185">Reference proteome</keyword>
<reference evidence="3" key="1">
    <citation type="submission" date="2021-06" db="EMBL/GenBank/DDBJ databases">
        <authorList>
            <person name="Kallberg Y."/>
            <person name="Tangrot J."/>
            <person name="Rosling A."/>
        </authorList>
    </citation>
    <scope>NUCLEOTIDE SEQUENCE</scope>
    <source>
        <strain evidence="3">IN212</strain>
    </source>
</reference>
<dbReference type="Gene3D" id="3.60.10.10">
    <property type="entry name" value="Endonuclease/exonuclease/phosphatase"/>
    <property type="match status" value="1"/>
</dbReference>
<dbReference type="SUPFAM" id="SSF56219">
    <property type="entry name" value="DNase I-like"/>
    <property type="match status" value="1"/>
</dbReference>
<evidence type="ECO:0000313" key="3">
    <source>
        <dbReference type="EMBL" id="CAG8806956.1"/>
    </source>
</evidence>
<dbReference type="GO" id="GO:0005634">
    <property type="term" value="C:nucleus"/>
    <property type="evidence" value="ECO:0007669"/>
    <property type="project" value="TreeGrafter"/>
</dbReference>
<organism evidence="3 4">
    <name type="scientific">Racocetra fulgida</name>
    <dbReference type="NCBI Taxonomy" id="60492"/>
    <lineage>
        <taxon>Eukaryota</taxon>
        <taxon>Fungi</taxon>
        <taxon>Fungi incertae sedis</taxon>
        <taxon>Mucoromycota</taxon>
        <taxon>Glomeromycotina</taxon>
        <taxon>Glomeromycetes</taxon>
        <taxon>Diversisporales</taxon>
        <taxon>Gigasporaceae</taxon>
        <taxon>Racocetra</taxon>
    </lineage>
</organism>
<evidence type="ECO:0000256" key="2">
    <source>
        <dbReference type="ARBA" id="ARBA00022801"/>
    </source>
</evidence>
<accession>A0A9N9K1E6</accession>
<feature type="non-terminal residue" evidence="3">
    <location>
        <position position="1"/>
    </location>
</feature>
<gene>
    <name evidence="3" type="ORF">RFULGI_LOCUS18334</name>
</gene>
<feature type="non-terminal residue" evidence="3">
    <location>
        <position position="199"/>
    </location>
</feature>
<dbReference type="OrthoDB" id="10061407at2759"/>
<evidence type="ECO:0000313" key="4">
    <source>
        <dbReference type="Proteomes" id="UP000789396"/>
    </source>
</evidence>
<sequence length="199" mass="23060">MIEKLVNMVSNPSVPYSYALSCPVGKNLSEERFGKHSYKERYLYLYKQKKWKLLDKYIVNNNKFVRMPYVAYFQHLKKPHVKIKLIGCHTQPEHAYNEIKALVTDVYAYVKQKSVKKNGLSRLLSLLCLNTKEAPIFGENCEHIILMGDFNASGSYLNKTKQAELDKILAQKNLIWGISHSSDISVASKRATYDRFIFE</sequence>
<protein>
    <submittedName>
        <fullName evidence="3">9676_t:CDS:1</fullName>
    </submittedName>
</protein>
<dbReference type="EMBL" id="CAJVPZ010079394">
    <property type="protein sequence ID" value="CAG8806956.1"/>
    <property type="molecule type" value="Genomic_DNA"/>
</dbReference>
<dbReference type="SMART" id="SM00476">
    <property type="entry name" value="DNaseIc"/>
    <property type="match status" value="1"/>
</dbReference>
<dbReference type="GO" id="GO:0004530">
    <property type="term" value="F:deoxyribonuclease I activity"/>
    <property type="evidence" value="ECO:0007669"/>
    <property type="project" value="TreeGrafter"/>
</dbReference>
<dbReference type="InterPro" id="IPR016202">
    <property type="entry name" value="DNase_I"/>
</dbReference>
<dbReference type="PANTHER" id="PTHR11371">
    <property type="entry name" value="DEOXYRIBONUCLEASE"/>
    <property type="match status" value="1"/>
</dbReference>
<dbReference type="InterPro" id="IPR036691">
    <property type="entry name" value="Endo/exonu/phosph_ase_sf"/>
</dbReference>
<evidence type="ECO:0000256" key="1">
    <source>
        <dbReference type="ARBA" id="ARBA00022722"/>
    </source>
</evidence>
<dbReference type="GO" id="GO:0006308">
    <property type="term" value="P:DNA catabolic process"/>
    <property type="evidence" value="ECO:0007669"/>
    <property type="project" value="InterPro"/>
</dbReference>
<proteinExistence type="predicted"/>